<evidence type="ECO:0000256" key="1">
    <source>
        <dbReference type="SAM" id="MobiDB-lite"/>
    </source>
</evidence>
<protein>
    <recommendedName>
        <fullName evidence="4">Helicase C-terminal domain-containing protein</fullName>
    </recommendedName>
</protein>
<dbReference type="SUPFAM" id="SSF52540">
    <property type="entry name" value="P-loop containing nucleoside triphosphate hydrolases"/>
    <property type="match status" value="1"/>
</dbReference>
<feature type="region of interest" description="Disordered" evidence="1">
    <location>
        <begin position="334"/>
        <end position="355"/>
    </location>
</feature>
<proteinExistence type="predicted"/>
<accession>A0A0L0UTC5</accession>
<evidence type="ECO:0008006" key="4">
    <source>
        <dbReference type="Google" id="ProtNLM"/>
    </source>
</evidence>
<feature type="compositionally biased region" description="Basic and acidic residues" evidence="1">
    <location>
        <begin position="334"/>
        <end position="352"/>
    </location>
</feature>
<dbReference type="EMBL" id="AJIL01000265">
    <property type="protein sequence ID" value="KNE90298.1"/>
    <property type="molecule type" value="Genomic_DNA"/>
</dbReference>
<reference evidence="3" key="1">
    <citation type="submission" date="2014-03" db="EMBL/GenBank/DDBJ databases">
        <title>The Genome Sequence of Puccinia striiformis f. sp. tritici PST-78.</title>
        <authorList>
            <consortium name="The Broad Institute Genome Sequencing Platform"/>
            <person name="Cuomo C."/>
            <person name="Hulbert S."/>
            <person name="Chen X."/>
            <person name="Walker B."/>
            <person name="Young S.K."/>
            <person name="Zeng Q."/>
            <person name="Gargeya S."/>
            <person name="Fitzgerald M."/>
            <person name="Haas B."/>
            <person name="Abouelleil A."/>
            <person name="Alvarado L."/>
            <person name="Arachchi H.M."/>
            <person name="Berlin A.M."/>
            <person name="Chapman S.B."/>
            <person name="Goldberg J."/>
            <person name="Griggs A."/>
            <person name="Gujja S."/>
            <person name="Hansen M."/>
            <person name="Howarth C."/>
            <person name="Imamovic A."/>
            <person name="Larimer J."/>
            <person name="McCowan C."/>
            <person name="Montmayeur A."/>
            <person name="Murphy C."/>
            <person name="Neiman D."/>
            <person name="Pearson M."/>
            <person name="Priest M."/>
            <person name="Roberts A."/>
            <person name="Saif S."/>
            <person name="Shea T."/>
            <person name="Sisk P."/>
            <person name="Sykes S."/>
            <person name="Wortman J."/>
            <person name="Nusbaum C."/>
            <person name="Birren B."/>
        </authorList>
    </citation>
    <scope>NUCLEOTIDE SEQUENCE [LARGE SCALE GENOMIC DNA]</scope>
    <source>
        <strain evidence="3">race PST-78</strain>
    </source>
</reference>
<name>A0A0L0UTC5_9BASI</name>
<dbReference type="AlphaFoldDB" id="A0A0L0UTC5"/>
<evidence type="ECO:0000313" key="3">
    <source>
        <dbReference type="Proteomes" id="UP000054564"/>
    </source>
</evidence>
<sequence length="393" mass="44910">MGRGDPASIFQMIGRCGRGGEAGLAIMFVEENRRNGKNCVADFTNPYVQTDDEQMDALAITPVCLRVAFTLDNKLGYVPISPDNPNYLLERKREDDDRHRLTDDGLDECHCSNCDIEKFKVGLSKIIHMRNNNFDELVANPENIKDNPLNRPFLNPETIAEWNPGPTDAPLAPVLESFARSLLGDYEIIFAESFDLSVSDFLPSELFDIETARIVALALDRGLPLNQVERLIKGEPLPGLLHVIQSAWDRFSSGEIYSMYTHEQKTYEEVVFRRYLELQSEMLISEQTQLEKKTANQLALKQQKAERMAKKIQLEKEKDERRIAKQAKAVLKQQEDSIKQAEKEEKARKKTEQAAANLVAERKRRLKKEEDDQHLAMLQLKAKKAKDNHQTPE</sequence>
<evidence type="ECO:0000313" key="2">
    <source>
        <dbReference type="EMBL" id="KNE90298.1"/>
    </source>
</evidence>
<dbReference type="Proteomes" id="UP000054564">
    <property type="component" value="Unassembled WGS sequence"/>
</dbReference>
<comment type="caution">
    <text evidence="2">The sequence shown here is derived from an EMBL/GenBank/DDBJ whole genome shotgun (WGS) entry which is preliminary data.</text>
</comment>
<dbReference type="InterPro" id="IPR027417">
    <property type="entry name" value="P-loop_NTPase"/>
</dbReference>
<gene>
    <name evidence="2" type="ORF">PSTG_16253</name>
</gene>
<organism evidence="2 3">
    <name type="scientific">Puccinia striiformis f. sp. tritici PST-78</name>
    <dbReference type="NCBI Taxonomy" id="1165861"/>
    <lineage>
        <taxon>Eukaryota</taxon>
        <taxon>Fungi</taxon>
        <taxon>Dikarya</taxon>
        <taxon>Basidiomycota</taxon>
        <taxon>Pucciniomycotina</taxon>
        <taxon>Pucciniomycetes</taxon>
        <taxon>Pucciniales</taxon>
        <taxon>Pucciniaceae</taxon>
        <taxon>Puccinia</taxon>
    </lineage>
</organism>
<keyword evidence="3" id="KW-1185">Reference proteome</keyword>